<proteinExistence type="predicted"/>
<protein>
    <recommendedName>
        <fullName evidence="3">DUF4371 domain-containing protein</fullName>
    </recommendedName>
</protein>
<dbReference type="EMBL" id="JBJKFK010002456">
    <property type="protein sequence ID" value="KAL3311080.1"/>
    <property type="molecule type" value="Genomic_DNA"/>
</dbReference>
<dbReference type="AlphaFoldDB" id="A0ABD2PV68"/>
<gene>
    <name evidence="1" type="ORF">Ciccas_010344</name>
</gene>
<accession>A0ABD2PV68</accession>
<evidence type="ECO:0000313" key="1">
    <source>
        <dbReference type="EMBL" id="KAL3311080.1"/>
    </source>
</evidence>
<reference evidence="1 2" key="1">
    <citation type="submission" date="2024-11" db="EMBL/GenBank/DDBJ databases">
        <title>Adaptive evolution of stress response genes in parasites aligns with host niche diversity.</title>
        <authorList>
            <person name="Hahn C."/>
            <person name="Resl P."/>
        </authorList>
    </citation>
    <scope>NUCLEOTIDE SEQUENCE [LARGE SCALE GENOMIC DNA]</scope>
    <source>
        <strain evidence="1">EGGRZ-B1_66</strain>
        <tissue evidence="1">Body</tissue>
    </source>
</reference>
<evidence type="ECO:0008006" key="3">
    <source>
        <dbReference type="Google" id="ProtNLM"/>
    </source>
</evidence>
<organism evidence="1 2">
    <name type="scientific">Cichlidogyrus casuarinus</name>
    <dbReference type="NCBI Taxonomy" id="1844966"/>
    <lineage>
        <taxon>Eukaryota</taxon>
        <taxon>Metazoa</taxon>
        <taxon>Spiralia</taxon>
        <taxon>Lophotrochozoa</taxon>
        <taxon>Platyhelminthes</taxon>
        <taxon>Monogenea</taxon>
        <taxon>Monopisthocotylea</taxon>
        <taxon>Dactylogyridea</taxon>
        <taxon>Ancyrocephalidae</taxon>
        <taxon>Cichlidogyrus</taxon>
    </lineage>
</organism>
<evidence type="ECO:0000313" key="2">
    <source>
        <dbReference type="Proteomes" id="UP001626550"/>
    </source>
</evidence>
<sequence>MKQIELGAHKTRLRIIFDVLRTASLLNLPLRGHRDHGPFQENETGKGVFQGILNLVVRQQKEEVKKIFVESPKNASYISP</sequence>
<comment type="caution">
    <text evidence="1">The sequence shown here is derived from an EMBL/GenBank/DDBJ whole genome shotgun (WGS) entry which is preliminary data.</text>
</comment>
<name>A0ABD2PV68_9PLAT</name>
<keyword evidence="2" id="KW-1185">Reference proteome</keyword>
<dbReference type="Proteomes" id="UP001626550">
    <property type="component" value="Unassembled WGS sequence"/>
</dbReference>